<dbReference type="InterPro" id="IPR018756">
    <property type="entry name" value="DUF2314"/>
</dbReference>
<accession>A0ABS7MDP0</accession>
<dbReference type="EMBL" id="JAILXK010000001">
    <property type="protein sequence ID" value="MBY4637133.1"/>
    <property type="molecule type" value="Genomic_DNA"/>
</dbReference>
<protein>
    <submittedName>
        <fullName evidence="3">DUF2185 domain-containing protein</fullName>
    </submittedName>
</protein>
<dbReference type="InterPro" id="IPR018689">
    <property type="entry name" value="Imm33_dom"/>
</dbReference>
<comment type="caution">
    <text evidence="3">The sequence shown here is derived from an EMBL/GenBank/DDBJ whole genome shotgun (WGS) entry which is preliminary data.</text>
</comment>
<reference evidence="3" key="1">
    <citation type="submission" date="2021-08" db="EMBL/GenBank/DDBJ databases">
        <title>Sphingopyxis panaciterrulae sp. nov., isolated from the surface water of the Yellow Sea.</title>
        <authorList>
            <person name="Gao Z."/>
            <person name="Zhang D."/>
            <person name="Zhang A."/>
        </authorList>
    </citation>
    <scope>NUCLEOTIDE SEQUENCE</scope>
    <source>
        <strain evidence="3">XHP0097</strain>
    </source>
</reference>
<dbReference type="Pfam" id="PF09951">
    <property type="entry name" value="Imm33"/>
    <property type="match status" value="1"/>
</dbReference>
<proteinExistence type="predicted"/>
<evidence type="ECO:0000259" key="2">
    <source>
        <dbReference type="Pfam" id="PF10077"/>
    </source>
</evidence>
<keyword evidence="4" id="KW-1185">Reference proteome</keyword>
<gene>
    <name evidence="3" type="ORF">K5P26_08290</name>
</gene>
<name>A0ABS7MDP0_9SPHN</name>
<dbReference type="PANTHER" id="PTHR38743">
    <property type="entry name" value="SIMILAR TO GLYOXYLASE I FAMILY PROTEIN"/>
    <property type="match status" value="1"/>
</dbReference>
<dbReference type="PANTHER" id="PTHR38743:SF2">
    <property type="entry name" value="DUF2185 DOMAIN-CONTAINING PROTEIN"/>
    <property type="match status" value="1"/>
</dbReference>
<sequence length="236" mass="26784">MERGVGRFRDRLRGWFGRYAIEDPRPTAAKAPYTFYLPSENELLAVSPGDLVKLIFRSIPDSGEWDAERMWVIVTAAEGARLTGTLDNDPLDMPQLKAGDAVTFDRAHIIDIDWSEDRAAPPPTAPERREYWDRCFVDDQILDGRLKVEFLYREEPDPPREGDKYPDSGWRFRCDTRGLTDAEYDNPSFSYIALGKVLNGDDSWLHLIDAPVGSAFLRDRDTGAFHPTAMPDVGDD</sequence>
<feature type="domain" description="Immunity protein Imm33" evidence="1">
    <location>
        <begin position="135"/>
        <end position="226"/>
    </location>
</feature>
<evidence type="ECO:0000313" key="4">
    <source>
        <dbReference type="Proteomes" id="UP001166571"/>
    </source>
</evidence>
<evidence type="ECO:0000313" key="3">
    <source>
        <dbReference type="EMBL" id="MBY4637133.1"/>
    </source>
</evidence>
<feature type="domain" description="DUF2314" evidence="2">
    <location>
        <begin position="49"/>
        <end position="112"/>
    </location>
</feature>
<evidence type="ECO:0000259" key="1">
    <source>
        <dbReference type="Pfam" id="PF09951"/>
    </source>
</evidence>
<organism evidence="3 4">
    <name type="scientific">Sphingopyxis jiangsuensis</name>
    <dbReference type="NCBI Taxonomy" id="2871171"/>
    <lineage>
        <taxon>Bacteria</taxon>
        <taxon>Pseudomonadati</taxon>
        <taxon>Pseudomonadota</taxon>
        <taxon>Alphaproteobacteria</taxon>
        <taxon>Sphingomonadales</taxon>
        <taxon>Sphingomonadaceae</taxon>
        <taxon>Sphingopyxis</taxon>
    </lineage>
</organism>
<dbReference type="Proteomes" id="UP001166571">
    <property type="component" value="Unassembled WGS sequence"/>
</dbReference>
<dbReference type="Pfam" id="PF10077">
    <property type="entry name" value="DUF2314"/>
    <property type="match status" value="1"/>
</dbReference>